<reference evidence="6 7" key="1">
    <citation type="submission" date="2022-04" db="EMBL/GenBank/DDBJ databases">
        <title>The arsenic-methylating capacity of Chitinophaga filiformis YT5 during chitin decomposition.</title>
        <authorList>
            <person name="Chen G."/>
            <person name="Liang Y."/>
        </authorList>
    </citation>
    <scope>NUCLEOTIDE SEQUENCE [LARGE SCALE GENOMIC DNA]</scope>
    <source>
        <strain evidence="6 7">YT5</strain>
    </source>
</reference>
<keyword evidence="4 5" id="KW-0472">Membrane</keyword>
<proteinExistence type="inferred from homology"/>
<dbReference type="InterPro" id="IPR002781">
    <property type="entry name" value="TM_pro_TauE-like"/>
</dbReference>
<dbReference type="Pfam" id="PF01925">
    <property type="entry name" value="TauE"/>
    <property type="match status" value="1"/>
</dbReference>
<evidence type="ECO:0000256" key="1">
    <source>
        <dbReference type="ARBA" id="ARBA00004141"/>
    </source>
</evidence>
<feature type="transmembrane region" description="Helical" evidence="5">
    <location>
        <begin position="42"/>
        <end position="60"/>
    </location>
</feature>
<dbReference type="Proteomes" id="UP000830198">
    <property type="component" value="Chromosome"/>
</dbReference>
<sequence length="245" mass="26495">MEFLAVGFAVFLAIAFLYSSVGHAGASGYLAVMALLSFPVDTIKSTSLILNIIVASIASYKYIRAGYFDKRIFLAVIFTSIPAAFIGGTITMDTKWFKIIVGIFLIISSIMLVLKGYFVSQDKEEKMPLYRGLTLGAIIGFISGLIGVGGGIFLSPPLILMNWTSIKKASGVTALFILCNSVFALAGHVSKIQKIDHNIYLWILAVAIGGFFGSHFGTKKFNNKIIITFLVLVLLSAGIKFLTVI</sequence>
<keyword evidence="2 5" id="KW-0812">Transmembrane</keyword>
<comment type="similarity">
    <text evidence="5">Belongs to the 4-toluene sulfonate uptake permease (TSUP) (TC 2.A.102) family.</text>
</comment>
<accession>A0ABY4IAX5</accession>
<feature type="transmembrane region" description="Helical" evidence="5">
    <location>
        <begin position="199"/>
        <end position="218"/>
    </location>
</feature>
<evidence type="ECO:0000313" key="7">
    <source>
        <dbReference type="Proteomes" id="UP000830198"/>
    </source>
</evidence>
<keyword evidence="5" id="KW-1003">Cell membrane</keyword>
<dbReference type="RefSeq" id="WP_247814662.1">
    <property type="nucleotide sequence ID" value="NZ_CP095855.1"/>
</dbReference>
<feature type="transmembrane region" description="Helical" evidence="5">
    <location>
        <begin position="96"/>
        <end position="118"/>
    </location>
</feature>
<evidence type="ECO:0000256" key="4">
    <source>
        <dbReference type="ARBA" id="ARBA00023136"/>
    </source>
</evidence>
<keyword evidence="3 5" id="KW-1133">Transmembrane helix</keyword>
<name>A0ABY4IAX5_CHIFI</name>
<evidence type="ECO:0000256" key="3">
    <source>
        <dbReference type="ARBA" id="ARBA00022989"/>
    </source>
</evidence>
<dbReference type="PANTHER" id="PTHR43701">
    <property type="entry name" value="MEMBRANE TRANSPORTER PROTEIN MJ0441-RELATED"/>
    <property type="match status" value="1"/>
</dbReference>
<dbReference type="EMBL" id="CP095855">
    <property type="protein sequence ID" value="UPK72474.1"/>
    <property type="molecule type" value="Genomic_DNA"/>
</dbReference>
<evidence type="ECO:0000256" key="2">
    <source>
        <dbReference type="ARBA" id="ARBA00022692"/>
    </source>
</evidence>
<protein>
    <recommendedName>
        <fullName evidence="5">Probable membrane transporter protein</fullName>
    </recommendedName>
</protein>
<feature type="transmembrane region" description="Helical" evidence="5">
    <location>
        <begin position="224"/>
        <end position="243"/>
    </location>
</feature>
<keyword evidence="7" id="KW-1185">Reference proteome</keyword>
<feature type="transmembrane region" description="Helical" evidence="5">
    <location>
        <begin position="72"/>
        <end position="90"/>
    </location>
</feature>
<evidence type="ECO:0000256" key="5">
    <source>
        <dbReference type="RuleBase" id="RU363041"/>
    </source>
</evidence>
<feature type="transmembrane region" description="Helical" evidence="5">
    <location>
        <begin position="130"/>
        <end position="154"/>
    </location>
</feature>
<evidence type="ECO:0000313" key="6">
    <source>
        <dbReference type="EMBL" id="UPK72474.1"/>
    </source>
</evidence>
<dbReference type="InterPro" id="IPR051598">
    <property type="entry name" value="TSUP/Inactive_protease-like"/>
</dbReference>
<feature type="transmembrane region" description="Helical" evidence="5">
    <location>
        <begin position="169"/>
        <end position="187"/>
    </location>
</feature>
<organism evidence="6 7">
    <name type="scientific">Chitinophaga filiformis</name>
    <name type="common">Myxococcus filiformis</name>
    <name type="synonym">Flexibacter filiformis</name>
    <dbReference type="NCBI Taxonomy" id="104663"/>
    <lineage>
        <taxon>Bacteria</taxon>
        <taxon>Pseudomonadati</taxon>
        <taxon>Bacteroidota</taxon>
        <taxon>Chitinophagia</taxon>
        <taxon>Chitinophagales</taxon>
        <taxon>Chitinophagaceae</taxon>
        <taxon>Chitinophaga</taxon>
    </lineage>
</organism>
<comment type="subcellular location">
    <subcellularLocation>
        <location evidence="5">Cell membrane</location>
        <topology evidence="5">Multi-pass membrane protein</topology>
    </subcellularLocation>
    <subcellularLocation>
        <location evidence="1">Membrane</location>
        <topology evidence="1">Multi-pass membrane protein</topology>
    </subcellularLocation>
</comment>
<gene>
    <name evidence="6" type="ORF">MYF79_14370</name>
</gene>
<dbReference type="PANTHER" id="PTHR43701:SF5">
    <property type="entry name" value="MEMBRANE TRANSPORTER PROTEIN-RELATED"/>
    <property type="match status" value="1"/>
</dbReference>